<dbReference type="SMART" id="SM00248">
    <property type="entry name" value="ANK"/>
    <property type="match status" value="9"/>
</dbReference>
<dbReference type="Pfam" id="PF12796">
    <property type="entry name" value="Ank_2"/>
    <property type="match status" value="2"/>
</dbReference>
<keyword evidence="1" id="KW-0677">Repeat</keyword>
<dbReference type="PROSITE" id="PS50088">
    <property type="entry name" value="ANK_REPEAT"/>
    <property type="match status" value="4"/>
</dbReference>
<dbReference type="InterPro" id="IPR036770">
    <property type="entry name" value="Ankyrin_rpt-contain_sf"/>
</dbReference>
<dbReference type="Gene3D" id="1.25.40.20">
    <property type="entry name" value="Ankyrin repeat-containing domain"/>
    <property type="match status" value="3"/>
</dbReference>
<name>A0ABR0GES8_9PEZI</name>
<evidence type="ECO:0000256" key="1">
    <source>
        <dbReference type="ARBA" id="ARBA00022737"/>
    </source>
</evidence>
<dbReference type="Proteomes" id="UP001323405">
    <property type="component" value="Unassembled WGS sequence"/>
</dbReference>
<dbReference type="PANTHER" id="PTHR24189:SF50">
    <property type="entry name" value="ANKYRIN REPEAT AND SOCS BOX PROTEIN 2"/>
    <property type="match status" value="1"/>
</dbReference>
<protein>
    <recommendedName>
        <fullName evidence="6">Ankyrin repeat protein</fullName>
    </recommendedName>
</protein>
<dbReference type="PRINTS" id="PR01415">
    <property type="entry name" value="ANKYRIN"/>
</dbReference>
<sequence>MCPYALRAWVHHLAQVSSLRTRQSVLKRVVGREIGNTLTGGYWAYFNPVTRSVQPPKALLTIFASHGMIDVVEPSDQIGAGPALLEGAHEGHRHVVRDILHTFDLSSDVLINTLSAARASGNETLLIEIVDHILARYPTDCGSLWPADVMRRASWLGLDRFLDKMFTLGCPVETEAQVMTEPRPISLLYQAVWNSQKKAARVLLQHGANINYKTIQDNTAMHLAARNGDADMIKMLIETAKPNLEGTSNEGSTPLYQACTWGHHKVAELLLHAGADPNMGHQKGEWPPLTSATYEGHQRCVELLLQHGADPNSSSPEGSALFCAAAWSHTNHCQILLEAGAKPNNPDDETPIIINIVCSFTNETTLLNTMRLLVGKGANADSQISSLGMTALMCAAYNTSGPQAEIVDTLLSRNANVQHVDKNGDPALYHFVTAKGSNPRALELLLQHGANTNYLDLDQKNRILHNAVQNQPREFVRILLENGADPNLRAKAPFTPLMLACG</sequence>
<evidence type="ECO:0000256" key="3">
    <source>
        <dbReference type="PROSITE-ProRule" id="PRU00023"/>
    </source>
</evidence>
<feature type="repeat" description="ANK" evidence="3">
    <location>
        <begin position="288"/>
        <end position="316"/>
    </location>
</feature>
<dbReference type="SUPFAM" id="SSF48403">
    <property type="entry name" value="Ankyrin repeat"/>
    <property type="match status" value="1"/>
</dbReference>
<dbReference type="EMBL" id="JAFFHA010000006">
    <property type="protein sequence ID" value="KAK4654213.1"/>
    <property type="molecule type" value="Genomic_DNA"/>
</dbReference>
<dbReference type="GeneID" id="87909585"/>
<evidence type="ECO:0000313" key="4">
    <source>
        <dbReference type="EMBL" id="KAK4654213.1"/>
    </source>
</evidence>
<reference evidence="4 5" key="1">
    <citation type="journal article" date="2023" name="bioRxiv">
        <title>High-quality genome assemblies of four members of thePodospora anserinaspecies complex.</title>
        <authorList>
            <person name="Ament-Velasquez S.L."/>
            <person name="Vogan A.A."/>
            <person name="Wallerman O."/>
            <person name="Hartmann F."/>
            <person name="Gautier V."/>
            <person name="Silar P."/>
            <person name="Giraud T."/>
            <person name="Johannesson H."/>
        </authorList>
    </citation>
    <scope>NUCLEOTIDE SEQUENCE [LARGE SCALE GENOMIC DNA]</scope>
    <source>
        <strain evidence="4 5">CBS 415.72m</strain>
    </source>
</reference>
<evidence type="ECO:0000256" key="2">
    <source>
        <dbReference type="ARBA" id="ARBA00023043"/>
    </source>
</evidence>
<comment type="caution">
    <text evidence="4">The sequence shown here is derived from an EMBL/GenBank/DDBJ whole genome shotgun (WGS) entry which is preliminary data.</text>
</comment>
<feature type="repeat" description="ANK" evidence="3">
    <location>
        <begin position="250"/>
        <end position="282"/>
    </location>
</feature>
<feature type="repeat" description="ANK" evidence="3">
    <location>
        <begin position="459"/>
        <end position="491"/>
    </location>
</feature>
<feature type="repeat" description="ANK" evidence="3">
    <location>
        <begin position="216"/>
        <end position="238"/>
    </location>
</feature>
<dbReference type="PROSITE" id="PS50297">
    <property type="entry name" value="ANK_REP_REGION"/>
    <property type="match status" value="3"/>
</dbReference>
<dbReference type="Pfam" id="PF13637">
    <property type="entry name" value="Ank_4"/>
    <property type="match status" value="1"/>
</dbReference>
<accession>A0ABR0GES8</accession>
<organism evidence="4 5">
    <name type="scientific">Podospora pseudocomata</name>
    <dbReference type="NCBI Taxonomy" id="2093779"/>
    <lineage>
        <taxon>Eukaryota</taxon>
        <taxon>Fungi</taxon>
        <taxon>Dikarya</taxon>
        <taxon>Ascomycota</taxon>
        <taxon>Pezizomycotina</taxon>
        <taxon>Sordariomycetes</taxon>
        <taxon>Sordariomycetidae</taxon>
        <taxon>Sordariales</taxon>
        <taxon>Podosporaceae</taxon>
        <taxon>Podospora</taxon>
    </lineage>
</organism>
<evidence type="ECO:0000313" key="5">
    <source>
        <dbReference type="Proteomes" id="UP001323405"/>
    </source>
</evidence>
<gene>
    <name evidence="4" type="ORF">QC762_402280</name>
</gene>
<keyword evidence="2 3" id="KW-0040">ANK repeat</keyword>
<keyword evidence="5" id="KW-1185">Reference proteome</keyword>
<dbReference type="InterPro" id="IPR050745">
    <property type="entry name" value="Multifunctional_regulatory"/>
</dbReference>
<evidence type="ECO:0008006" key="6">
    <source>
        <dbReference type="Google" id="ProtNLM"/>
    </source>
</evidence>
<dbReference type="RefSeq" id="XP_062743188.1">
    <property type="nucleotide sequence ID" value="XM_062889678.1"/>
</dbReference>
<dbReference type="InterPro" id="IPR002110">
    <property type="entry name" value="Ankyrin_rpt"/>
</dbReference>
<proteinExistence type="predicted"/>
<dbReference type="PANTHER" id="PTHR24189">
    <property type="entry name" value="MYOTROPHIN"/>
    <property type="match status" value="1"/>
</dbReference>